<dbReference type="Proteomes" id="UP000694388">
    <property type="component" value="Unplaced"/>
</dbReference>
<keyword evidence="3" id="KW-0716">Sensory transduction</keyword>
<keyword evidence="4 7" id="KW-1133">Transmembrane helix</keyword>
<feature type="domain" description="G-protein coupled receptors family 1 profile" evidence="8">
    <location>
        <begin position="45"/>
        <end position="297"/>
    </location>
</feature>
<keyword evidence="3" id="KW-0552">Olfaction</keyword>
<dbReference type="OMA" id="FWIMDID"/>
<keyword evidence="6" id="KW-0807">Transducer</keyword>
<keyword evidence="5 7" id="KW-0472">Membrane</keyword>
<evidence type="ECO:0000256" key="1">
    <source>
        <dbReference type="ARBA" id="ARBA00004141"/>
    </source>
</evidence>
<dbReference type="PANTHER" id="PTHR26450">
    <property type="entry name" value="OLFACTORY RECEPTOR 56B1-RELATED"/>
    <property type="match status" value="1"/>
</dbReference>
<evidence type="ECO:0000256" key="4">
    <source>
        <dbReference type="ARBA" id="ARBA00022989"/>
    </source>
</evidence>
<evidence type="ECO:0000256" key="7">
    <source>
        <dbReference type="SAM" id="Phobius"/>
    </source>
</evidence>
<feature type="transmembrane region" description="Helical" evidence="7">
    <location>
        <begin position="243"/>
        <end position="267"/>
    </location>
</feature>
<dbReference type="Gene3D" id="1.20.1070.10">
    <property type="entry name" value="Rhodopsin 7-helix transmembrane proteins"/>
    <property type="match status" value="1"/>
</dbReference>
<keyword evidence="2 7" id="KW-0812">Transmembrane</keyword>
<dbReference type="GO" id="GO:0005886">
    <property type="term" value="C:plasma membrane"/>
    <property type="evidence" value="ECO:0007669"/>
    <property type="project" value="TreeGrafter"/>
</dbReference>
<comment type="subcellular location">
    <subcellularLocation>
        <location evidence="1">Membrane</location>
        <topology evidence="1">Multi-pass membrane protein</topology>
    </subcellularLocation>
</comment>
<accession>A0A8C4PYU2</accession>
<feature type="transmembrane region" description="Helical" evidence="7">
    <location>
        <begin position="145"/>
        <end position="166"/>
    </location>
</feature>
<reference evidence="9" key="2">
    <citation type="submission" date="2025-09" db="UniProtKB">
        <authorList>
            <consortium name="Ensembl"/>
        </authorList>
    </citation>
    <scope>IDENTIFICATION</scope>
</reference>
<dbReference type="Ensembl" id="ENSEBUT00000006145.1">
    <property type="protein sequence ID" value="ENSEBUP00000005702.1"/>
    <property type="gene ID" value="ENSEBUG00000003850.1"/>
</dbReference>
<protein>
    <recommendedName>
        <fullName evidence="8">G-protein coupled receptors family 1 profile domain-containing protein</fullName>
    </recommendedName>
</protein>
<feature type="transmembrane region" description="Helical" evidence="7">
    <location>
        <begin position="105"/>
        <end position="124"/>
    </location>
</feature>
<dbReference type="PANTHER" id="PTHR26450:SF429">
    <property type="entry name" value="OLFACTORY RECEPTOR"/>
    <property type="match status" value="1"/>
</dbReference>
<dbReference type="GO" id="GO:0004984">
    <property type="term" value="F:olfactory receptor activity"/>
    <property type="evidence" value="ECO:0007669"/>
    <property type="project" value="InterPro"/>
</dbReference>
<evidence type="ECO:0000313" key="9">
    <source>
        <dbReference type="Ensembl" id="ENSEBUP00000005702.1"/>
    </source>
</evidence>
<keyword evidence="10" id="KW-1185">Reference proteome</keyword>
<dbReference type="InterPro" id="IPR017452">
    <property type="entry name" value="GPCR_Rhodpsn_7TM"/>
</dbReference>
<dbReference type="GO" id="GO:0007186">
    <property type="term" value="P:G protein-coupled receptor signaling pathway"/>
    <property type="evidence" value="ECO:0007669"/>
    <property type="project" value="InterPro"/>
</dbReference>
<dbReference type="PROSITE" id="PS50262">
    <property type="entry name" value="G_PROTEIN_RECEP_F1_2"/>
    <property type="match status" value="1"/>
</dbReference>
<evidence type="ECO:0000313" key="10">
    <source>
        <dbReference type="Proteomes" id="UP000694388"/>
    </source>
</evidence>
<dbReference type="InterPro" id="IPR050402">
    <property type="entry name" value="OR51/52/56-like"/>
</dbReference>
<evidence type="ECO:0000256" key="3">
    <source>
        <dbReference type="ARBA" id="ARBA00022725"/>
    </source>
</evidence>
<evidence type="ECO:0000259" key="8">
    <source>
        <dbReference type="PROSITE" id="PS50262"/>
    </source>
</evidence>
<feature type="transmembrane region" description="Helical" evidence="7">
    <location>
        <begin position="62"/>
        <end position="85"/>
    </location>
</feature>
<dbReference type="Pfam" id="PF13853">
    <property type="entry name" value="7tm_4"/>
    <property type="match status" value="1"/>
</dbReference>
<reference evidence="9" key="1">
    <citation type="submission" date="2025-08" db="UniProtKB">
        <authorList>
            <consortium name="Ensembl"/>
        </authorList>
    </citation>
    <scope>IDENTIFICATION</scope>
</reference>
<proteinExistence type="predicted"/>
<name>A0A8C4PYU2_EPTBU</name>
<dbReference type="GeneTree" id="ENSGT00930000152706"/>
<organism evidence="9 10">
    <name type="scientific">Eptatretus burgeri</name>
    <name type="common">Inshore hagfish</name>
    <dbReference type="NCBI Taxonomy" id="7764"/>
    <lineage>
        <taxon>Eukaryota</taxon>
        <taxon>Metazoa</taxon>
        <taxon>Chordata</taxon>
        <taxon>Craniata</taxon>
        <taxon>Vertebrata</taxon>
        <taxon>Cyclostomata</taxon>
        <taxon>Myxini</taxon>
        <taxon>Myxiniformes</taxon>
        <taxon>Myxinidae</taxon>
        <taxon>Eptatretinae</taxon>
        <taxon>Eptatretus</taxon>
    </lineage>
</organism>
<sequence length="327" mass="36486">MQMNGSILISQPSFIVLDVLTFPRSGPWRMMLLASVGLVPLATCANLMVLCACVLRRFDKPMVLYIALTAVADSLWIMIFMSTVFRTLLVGRRQLSFPECLAQVYVIDLIYVEQAIIFWIMDIDRHWAVFHPFSHVAWASQRHRALIQVGSATAVVAMIIAVYPILAFQLQFCSFEVVIFDALCTLEIMVRTACGRQTAPDIVMLVIASSILTLIAGTLSYSYWRIVSTYGCAAGTLDVKSKALHTCGTQAMVFALKFFTGFALILINRMEEDQGALRFMLTIMMVCVPSCANPLVYGLRTKEIWDPLATVRTSRSSNQPQILPLTC</sequence>
<dbReference type="InterPro" id="IPR000725">
    <property type="entry name" value="Olfact_rcpt"/>
</dbReference>
<evidence type="ECO:0000256" key="2">
    <source>
        <dbReference type="ARBA" id="ARBA00022692"/>
    </source>
</evidence>
<dbReference type="SUPFAM" id="SSF81321">
    <property type="entry name" value="Family A G protein-coupled receptor-like"/>
    <property type="match status" value="1"/>
</dbReference>
<feature type="transmembrane region" description="Helical" evidence="7">
    <location>
        <begin position="30"/>
        <end position="55"/>
    </location>
</feature>
<feature type="transmembrane region" description="Helical" evidence="7">
    <location>
        <begin position="202"/>
        <end position="223"/>
    </location>
</feature>
<dbReference type="AlphaFoldDB" id="A0A8C4PYU2"/>
<feature type="transmembrane region" description="Helical" evidence="7">
    <location>
        <begin position="279"/>
        <end position="299"/>
    </location>
</feature>
<evidence type="ECO:0000256" key="5">
    <source>
        <dbReference type="ARBA" id="ARBA00023136"/>
    </source>
</evidence>
<evidence type="ECO:0000256" key="6">
    <source>
        <dbReference type="ARBA" id="ARBA00023224"/>
    </source>
</evidence>